<gene>
    <name evidence="2" type="ORF">EXZ61_21130</name>
</gene>
<evidence type="ECO:0000256" key="1">
    <source>
        <dbReference type="SAM" id="Phobius"/>
    </source>
</evidence>
<proteinExistence type="predicted"/>
<keyword evidence="1" id="KW-0472">Membrane</keyword>
<dbReference type="EMBL" id="CP036282">
    <property type="protein sequence ID" value="QDL56458.1"/>
    <property type="molecule type" value="Genomic_DNA"/>
</dbReference>
<evidence type="ECO:0000313" key="3">
    <source>
        <dbReference type="Proteomes" id="UP000317365"/>
    </source>
</evidence>
<keyword evidence="3" id="KW-1185">Reference proteome</keyword>
<keyword evidence="1" id="KW-0812">Transmembrane</keyword>
<dbReference type="PROSITE" id="PS51257">
    <property type="entry name" value="PROKAR_LIPOPROTEIN"/>
    <property type="match status" value="1"/>
</dbReference>
<evidence type="ECO:0000313" key="2">
    <source>
        <dbReference type="EMBL" id="QDL56458.1"/>
    </source>
</evidence>
<reference evidence="3" key="1">
    <citation type="submission" date="2019-02" db="EMBL/GenBank/DDBJ databases">
        <title>Complete genome sequence of Rhodoferax sp. Gr-4.</title>
        <authorList>
            <person name="Jin L."/>
        </authorList>
    </citation>
    <scope>NUCLEOTIDE SEQUENCE [LARGE SCALE GENOMIC DNA]</scope>
    <source>
        <strain evidence="3">Gr-4</strain>
    </source>
</reference>
<name>A0A515EUZ7_9BURK</name>
<dbReference type="KEGG" id="rhg:EXZ61_21130"/>
<evidence type="ECO:0008006" key="4">
    <source>
        <dbReference type="Google" id="ProtNLM"/>
    </source>
</evidence>
<dbReference type="RefSeq" id="WP_142813893.1">
    <property type="nucleotide sequence ID" value="NZ_CP036282.1"/>
</dbReference>
<keyword evidence="1" id="KW-1133">Transmembrane helix</keyword>
<sequence length="237" mass="25421">MKQTLLMWWTQQAARIDALSQRERLVLFVTVIVSCLAVADLAWLSPAQSQYKQAVQRFELQNAELAKLRSELSSIPVASDSNQPVRSELATAAAKLQTLELQIQALAPQAQGAPALEQVLVQFLKRQEGLTLLGLRTLEPGGAASAPVNASSPHPLASMASAPPGVIPTAVGQPQLGSAVSKRGVELRVSGPYAELVRYVHVLELALPGLRWGRMQLKADNSAPVLTVQVFLLGLDP</sequence>
<organism evidence="2 3">
    <name type="scientific">Rhodoferax aquaticus</name>
    <dbReference type="NCBI Taxonomy" id="2527691"/>
    <lineage>
        <taxon>Bacteria</taxon>
        <taxon>Pseudomonadati</taxon>
        <taxon>Pseudomonadota</taxon>
        <taxon>Betaproteobacteria</taxon>
        <taxon>Burkholderiales</taxon>
        <taxon>Comamonadaceae</taxon>
        <taxon>Rhodoferax</taxon>
    </lineage>
</organism>
<dbReference type="Proteomes" id="UP000317365">
    <property type="component" value="Chromosome"/>
</dbReference>
<feature type="transmembrane region" description="Helical" evidence="1">
    <location>
        <begin position="25"/>
        <end position="44"/>
    </location>
</feature>
<protein>
    <recommendedName>
        <fullName evidence="4">MSHA biogenesis protein MshJ</fullName>
    </recommendedName>
</protein>
<dbReference type="AlphaFoldDB" id="A0A515EUZ7"/>
<accession>A0A515EUZ7</accession>
<reference evidence="3" key="2">
    <citation type="journal article" date="2020" name="Int. J. Syst. Evol. Microbiol.">
        <title>Genomic insights into a novel species Rhodoferax aquaticus sp. nov., isolated from freshwater.</title>
        <authorList>
            <person name="Li T."/>
            <person name="Zhuo Y."/>
            <person name="Jin C.Z."/>
            <person name="Wu X."/>
            <person name="Ko S.R."/>
            <person name="Jin F.J."/>
            <person name="Ahn C.Y."/>
            <person name="Oh H.M."/>
            <person name="Lee H.G."/>
            <person name="Jin L."/>
        </authorList>
    </citation>
    <scope>NUCLEOTIDE SEQUENCE [LARGE SCALE GENOMIC DNA]</scope>
    <source>
        <strain evidence="3">Gr-4</strain>
    </source>
</reference>